<feature type="transmembrane region" description="Helical" evidence="8">
    <location>
        <begin position="502"/>
        <end position="523"/>
    </location>
</feature>
<evidence type="ECO:0000256" key="4">
    <source>
        <dbReference type="ARBA" id="ARBA00022519"/>
    </source>
</evidence>
<dbReference type="KEGG" id="pme:NATL1_05461"/>
<evidence type="ECO:0000256" key="1">
    <source>
        <dbReference type="ARBA" id="ARBA00004429"/>
    </source>
</evidence>
<dbReference type="Pfam" id="PF00528">
    <property type="entry name" value="BPD_transp_1"/>
    <property type="match status" value="2"/>
</dbReference>
<feature type="transmembrane region" description="Helical" evidence="8">
    <location>
        <begin position="188"/>
        <end position="212"/>
    </location>
</feature>
<evidence type="ECO:0000256" key="3">
    <source>
        <dbReference type="ARBA" id="ARBA00022475"/>
    </source>
</evidence>
<dbReference type="PANTHER" id="PTHR43357">
    <property type="entry name" value="INNER MEMBRANE ABC TRANSPORTER PERMEASE PROTEIN YDCV"/>
    <property type="match status" value="1"/>
</dbReference>
<feature type="transmembrane region" description="Helical" evidence="8">
    <location>
        <begin position="393"/>
        <end position="412"/>
    </location>
</feature>
<reference evidence="11" key="1">
    <citation type="journal article" date="2007" name="PLoS Genet.">
        <title>Patterns and implications of gene gain and loss in the evolution of Prochlorococcus.</title>
        <authorList>
            <person name="Kettler G.C."/>
            <person name="Martiny A.C."/>
            <person name="Huang K."/>
            <person name="Zucker J."/>
            <person name="Coleman M.L."/>
            <person name="Rodrigue S."/>
            <person name="Chen F."/>
            <person name="Lapidus A."/>
            <person name="Ferriera S."/>
            <person name="Johnson J."/>
            <person name="Steglich C."/>
            <person name="Church G.M."/>
            <person name="Richardson P."/>
            <person name="Chisholm S.W."/>
        </authorList>
    </citation>
    <scope>NUCLEOTIDE SEQUENCE [LARGE SCALE GENOMIC DNA]</scope>
    <source>
        <strain evidence="11">NATL1A</strain>
    </source>
</reference>
<feature type="transmembrane region" description="Helical" evidence="8">
    <location>
        <begin position="443"/>
        <end position="465"/>
    </location>
</feature>
<keyword evidence="4" id="KW-0997">Cell inner membrane</keyword>
<keyword evidence="6 8" id="KW-1133">Transmembrane helix</keyword>
<evidence type="ECO:0000256" key="8">
    <source>
        <dbReference type="RuleBase" id="RU363032"/>
    </source>
</evidence>
<dbReference type="CDD" id="cd06261">
    <property type="entry name" value="TM_PBP2"/>
    <property type="match status" value="2"/>
</dbReference>
<keyword evidence="2 8" id="KW-0813">Transport</keyword>
<feature type="transmembrane region" description="Helical" evidence="8">
    <location>
        <begin position="290"/>
        <end position="314"/>
    </location>
</feature>
<evidence type="ECO:0000256" key="6">
    <source>
        <dbReference type="ARBA" id="ARBA00022989"/>
    </source>
</evidence>
<comment type="similarity">
    <text evidence="8">Belongs to the binding-protein-dependent transport system permease family.</text>
</comment>
<dbReference type="Gene3D" id="1.10.3720.10">
    <property type="entry name" value="MetI-like"/>
    <property type="match status" value="2"/>
</dbReference>
<evidence type="ECO:0000313" key="11">
    <source>
        <dbReference type="Proteomes" id="UP000002592"/>
    </source>
</evidence>
<feature type="transmembrane region" description="Helical" evidence="8">
    <location>
        <begin position="334"/>
        <end position="354"/>
    </location>
</feature>
<dbReference type="RefSeq" id="WP_011823285.1">
    <property type="nucleotide sequence ID" value="NC_008819.1"/>
</dbReference>
<dbReference type="eggNOG" id="COG1178">
    <property type="taxonomic scope" value="Bacteria"/>
</dbReference>
<feature type="domain" description="ABC transmembrane type-1" evidence="9">
    <location>
        <begin position="331"/>
        <end position="519"/>
    </location>
</feature>
<name>A2C0U8_PROM1</name>
<keyword evidence="7 8" id="KW-0472">Membrane</keyword>
<dbReference type="GO" id="GO:0005886">
    <property type="term" value="C:plasma membrane"/>
    <property type="evidence" value="ECO:0007669"/>
    <property type="project" value="UniProtKB-SubCell"/>
</dbReference>
<dbReference type="InterPro" id="IPR035906">
    <property type="entry name" value="MetI-like_sf"/>
</dbReference>
<dbReference type="InterPro" id="IPR000515">
    <property type="entry name" value="MetI-like"/>
</dbReference>
<sequence length="528" mass="58481">MNNNRPASKAFKIEKNINFVYNLIGLNNSRYILKYLVVLLTFFILWPLFNLVKEGLYGIQKGSIYLTTANLNDIKGTLLLLIFSLTLGGFLGVTNGWILANCHFKGRKVLRVCQLIPFATPAYLLAATFIDLGSIYSIRITGMLWGVVIMAFTTYPYVFLLSLESFEEGGRKQIEACRTLGIGPWKSFFRISLPIAIPSITAGLALMAMEIINELGAVQLLNIPSISAGILESWVEEGEPSGAIALALFALILVFLLVAIERKSREKSKRWIDGISSVDSPKWELKGINLFLAQVVTFTPPILTLGIPITWAIINIDQINQGFNIDLIGLTIRSFSLALAVSLITIFISLILSISKRWHNHQWLNIFTFLSSIGYAIPGSVLALALLSFQGSIWQVNILSLLIWGYSIRFLAVSKGGLDAGFERISPNIDNAAINLGKNWSEVLLKIHLPLLKGPILVGILLVFVDTIKELPLTFILRPFDFDTLSVRIFQYAGDERLAESILPSLIIICLGLIASLALIPSLNNRNK</sequence>
<dbReference type="AlphaFoldDB" id="A2C0U8"/>
<proteinExistence type="inferred from homology"/>
<evidence type="ECO:0000256" key="5">
    <source>
        <dbReference type="ARBA" id="ARBA00022692"/>
    </source>
</evidence>
<keyword evidence="3" id="KW-1003">Cell membrane</keyword>
<gene>
    <name evidence="10" type="primary">thiP</name>
    <name evidence="10" type="ordered locus">NATL1_05461</name>
</gene>
<organism evidence="10 11">
    <name type="scientific">Prochlorococcus marinus (strain NATL1A)</name>
    <dbReference type="NCBI Taxonomy" id="167555"/>
    <lineage>
        <taxon>Bacteria</taxon>
        <taxon>Bacillati</taxon>
        <taxon>Cyanobacteriota</taxon>
        <taxon>Cyanophyceae</taxon>
        <taxon>Synechococcales</taxon>
        <taxon>Prochlorococcaceae</taxon>
        <taxon>Prochlorococcus</taxon>
    </lineage>
</organism>
<feature type="transmembrane region" description="Helical" evidence="8">
    <location>
        <begin position="112"/>
        <end position="130"/>
    </location>
</feature>
<protein>
    <submittedName>
        <fullName evidence="10">Putative iron ABC transporter</fullName>
    </submittedName>
</protein>
<accession>A2C0U8</accession>
<dbReference type="HOGENOM" id="CLU_021838_0_2_3"/>
<dbReference type="EMBL" id="CP000553">
    <property type="protein sequence ID" value="ABM75108.1"/>
    <property type="molecule type" value="Genomic_DNA"/>
</dbReference>
<evidence type="ECO:0000256" key="2">
    <source>
        <dbReference type="ARBA" id="ARBA00022448"/>
    </source>
</evidence>
<feature type="transmembrane region" description="Helical" evidence="8">
    <location>
        <begin position="78"/>
        <end position="100"/>
    </location>
</feature>
<comment type="subcellular location">
    <subcellularLocation>
        <location evidence="1">Cell inner membrane</location>
        <topology evidence="1">Multi-pass membrane protein</topology>
    </subcellularLocation>
    <subcellularLocation>
        <location evidence="8">Cell membrane</location>
        <topology evidence="8">Multi-pass membrane protein</topology>
    </subcellularLocation>
</comment>
<feature type="domain" description="ABC transmembrane type-1" evidence="9">
    <location>
        <begin position="74"/>
        <end position="261"/>
    </location>
</feature>
<evidence type="ECO:0000259" key="9">
    <source>
        <dbReference type="PROSITE" id="PS50928"/>
    </source>
</evidence>
<dbReference type="GO" id="GO:0055085">
    <property type="term" value="P:transmembrane transport"/>
    <property type="evidence" value="ECO:0007669"/>
    <property type="project" value="InterPro"/>
</dbReference>
<keyword evidence="5 8" id="KW-0812">Transmembrane</keyword>
<feature type="transmembrane region" description="Helical" evidence="8">
    <location>
        <begin position="366"/>
        <end position="387"/>
    </location>
</feature>
<dbReference type="PANTHER" id="PTHR43357:SF3">
    <property type="entry name" value="FE(3+)-TRANSPORT SYSTEM PERMEASE PROTEIN FBPB 2"/>
    <property type="match status" value="1"/>
</dbReference>
<feature type="transmembrane region" description="Helical" evidence="8">
    <location>
        <begin position="142"/>
        <end position="163"/>
    </location>
</feature>
<dbReference type="SUPFAM" id="SSF161098">
    <property type="entry name" value="MetI-like"/>
    <property type="match status" value="2"/>
</dbReference>
<feature type="transmembrane region" description="Helical" evidence="8">
    <location>
        <begin position="31"/>
        <end position="49"/>
    </location>
</feature>
<evidence type="ECO:0000256" key="7">
    <source>
        <dbReference type="ARBA" id="ARBA00023136"/>
    </source>
</evidence>
<dbReference type="Proteomes" id="UP000002592">
    <property type="component" value="Chromosome"/>
</dbReference>
<feature type="transmembrane region" description="Helical" evidence="8">
    <location>
        <begin position="241"/>
        <end position="260"/>
    </location>
</feature>
<evidence type="ECO:0000313" key="10">
    <source>
        <dbReference type="EMBL" id="ABM75108.1"/>
    </source>
</evidence>
<dbReference type="PROSITE" id="PS50928">
    <property type="entry name" value="ABC_TM1"/>
    <property type="match status" value="2"/>
</dbReference>